<keyword evidence="4" id="KW-1185">Reference proteome</keyword>
<proteinExistence type="inferred from homology"/>
<accession>A0ABD3J445</accession>
<feature type="binding site" evidence="2">
    <location>
        <position position="78"/>
    </location>
    <ligand>
        <name>substrate</name>
    </ligand>
</feature>
<comment type="caution">
    <text evidence="3">The sequence shown here is derived from an EMBL/GenBank/DDBJ whole genome shotgun (WGS) entry which is preliminary data.</text>
</comment>
<dbReference type="Gene3D" id="3.40.50.1240">
    <property type="entry name" value="Phosphoglycerate mutase-like"/>
    <property type="match status" value="1"/>
</dbReference>
<evidence type="ECO:0008006" key="5">
    <source>
        <dbReference type="Google" id="ProtNLM"/>
    </source>
</evidence>
<dbReference type="PANTHER" id="PTHR48100">
    <property type="entry name" value="BROAD-SPECIFICITY PHOSPHATASE YOR283W-RELATED"/>
    <property type="match status" value="1"/>
</dbReference>
<dbReference type="Pfam" id="PF00300">
    <property type="entry name" value="His_Phos_1"/>
    <property type="match status" value="1"/>
</dbReference>
<evidence type="ECO:0000313" key="4">
    <source>
        <dbReference type="Proteomes" id="UP001634007"/>
    </source>
</evidence>
<dbReference type="InterPro" id="IPR050275">
    <property type="entry name" value="PGM_Phosphatase"/>
</dbReference>
<dbReference type="CDD" id="cd07067">
    <property type="entry name" value="HP_PGM_like"/>
    <property type="match status" value="1"/>
</dbReference>
<evidence type="ECO:0000313" key="3">
    <source>
        <dbReference type="EMBL" id="KAL3722187.1"/>
    </source>
</evidence>
<sequence>MSGSNSNNGNAQSVPIGVAYGEIFVVYHGETEWNADGGIQGYLYIKLNEIGRRQATAVGERLSREGKISTIYSSGLKRALETANLIAIACGGLENLRYQGSRSTGKKSRGAQGLGPPAAARICPEAFKVLRSRKMDREIPGGGESIDPMCLRNISMKHKAGERLIVVIHDCVIQSLHKQACPNKPSGKKVLNTSVNIFHLFDGDNWVLKS</sequence>
<organism evidence="3 4">
    <name type="scientific">Eucalyptus globulus</name>
    <name type="common">Tasmanian blue gum</name>
    <dbReference type="NCBI Taxonomy" id="34317"/>
    <lineage>
        <taxon>Eukaryota</taxon>
        <taxon>Viridiplantae</taxon>
        <taxon>Streptophyta</taxon>
        <taxon>Embryophyta</taxon>
        <taxon>Tracheophyta</taxon>
        <taxon>Spermatophyta</taxon>
        <taxon>Magnoliopsida</taxon>
        <taxon>eudicotyledons</taxon>
        <taxon>Gunneridae</taxon>
        <taxon>Pentapetalae</taxon>
        <taxon>rosids</taxon>
        <taxon>malvids</taxon>
        <taxon>Myrtales</taxon>
        <taxon>Myrtaceae</taxon>
        <taxon>Myrtoideae</taxon>
        <taxon>Eucalypteae</taxon>
        <taxon>Eucalyptus</taxon>
    </lineage>
</organism>
<dbReference type="EMBL" id="JBJKBG010000009">
    <property type="protein sequence ID" value="KAL3722187.1"/>
    <property type="molecule type" value="Genomic_DNA"/>
</dbReference>
<dbReference type="AlphaFoldDB" id="A0ABD3J445"/>
<dbReference type="Proteomes" id="UP001634007">
    <property type="component" value="Unassembled WGS sequence"/>
</dbReference>
<comment type="similarity">
    <text evidence="1">Belongs to the phosphoglycerate mutase family.</text>
</comment>
<dbReference type="PANTHER" id="PTHR48100:SF34">
    <property type="entry name" value="PHOSPHOGLYCERATE MUTASE-LIKE PROTEIN 4"/>
    <property type="match status" value="1"/>
</dbReference>
<dbReference type="InterPro" id="IPR013078">
    <property type="entry name" value="His_Pase_superF_clade-1"/>
</dbReference>
<gene>
    <name evidence="3" type="ORF">ACJRO7_034540</name>
</gene>
<dbReference type="InterPro" id="IPR029033">
    <property type="entry name" value="His_PPase_superfam"/>
</dbReference>
<evidence type="ECO:0000256" key="2">
    <source>
        <dbReference type="PIRSR" id="PIRSR613078-2"/>
    </source>
</evidence>
<protein>
    <recommendedName>
        <fullName evidence="5">Phosphoglycerate mutase</fullName>
    </recommendedName>
</protein>
<evidence type="ECO:0000256" key="1">
    <source>
        <dbReference type="ARBA" id="ARBA00038362"/>
    </source>
</evidence>
<dbReference type="SMART" id="SM00855">
    <property type="entry name" value="PGAM"/>
    <property type="match status" value="1"/>
</dbReference>
<name>A0ABD3J445_EUCGL</name>
<dbReference type="SUPFAM" id="SSF53254">
    <property type="entry name" value="Phosphoglycerate mutase-like"/>
    <property type="match status" value="1"/>
</dbReference>
<reference evidence="3 4" key="1">
    <citation type="submission" date="2024-11" db="EMBL/GenBank/DDBJ databases">
        <title>Chromosome-level genome assembly of Eucalyptus globulus Labill. provides insights into its genome evolution.</title>
        <authorList>
            <person name="Li X."/>
        </authorList>
    </citation>
    <scope>NUCLEOTIDE SEQUENCE [LARGE SCALE GENOMIC DNA]</scope>
    <source>
        <strain evidence="3">CL2024</strain>
        <tissue evidence="3">Fresh tender leaves</tissue>
    </source>
</reference>